<proteinExistence type="inferred from homology"/>
<accession>A0A6H0DYJ5</accession>
<comment type="function">
    <text evidence="6">Has immunoglobulin-binding and hemagglutination properties, and can bind to mannose. Essential for virulence. May be involved in LPS biosynthesis or polysaccharide transport.</text>
</comment>
<evidence type="ECO:0000256" key="5">
    <source>
        <dbReference type="ARBA" id="ARBA00022734"/>
    </source>
</evidence>
<keyword evidence="9" id="KW-1185">Reference proteome</keyword>
<evidence type="ECO:0000256" key="6">
    <source>
        <dbReference type="ARBA" id="ARBA00025321"/>
    </source>
</evidence>
<dbReference type="KEGG" id="niy:FQ775_24055"/>
<evidence type="ECO:0000256" key="3">
    <source>
        <dbReference type="ARBA" id="ARBA00020552"/>
    </source>
</evidence>
<dbReference type="GO" id="GO:0030246">
    <property type="term" value="F:carbohydrate binding"/>
    <property type="evidence" value="ECO:0007669"/>
    <property type="project" value="UniProtKB-KW"/>
</dbReference>
<evidence type="ECO:0000313" key="8">
    <source>
        <dbReference type="EMBL" id="QIS94675.1"/>
    </source>
</evidence>
<evidence type="ECO:0000256" key="2">
    <source>
        <dbReference type="ARBA" id="ARBA00010270"/>
    </source>
</evidence>
<dbReference type="GO" id="GO:0016020">
    <property type="term" value="C:membrane"/>
    <property type="evidence" value="ECO:0007669"/>
    <property type="project" value="UniProtKB-SubCell"/>
</dbReference>
<dbReference type="Pfam" id="PF07886">
    <property type="entry name" value="BA14K"/>
    <property type="match status" value="2"/>
</dbReference>
<dbReference type="EMBL" id="CP042301">
    <property type="protein sequence ID" value="QIS94675.1"/>
    <property type="molecule type" value="Genomic_DNA"/>
</dbReference>
<feature type="compositionally biased region" description="Basic and acidic residues" evidence="7">
    <location>
        <begin position="76"/>
        <end position="89"/>
    </location>
</feature>
<gene>
    <name evidence="8" type="ORF">FQ775_24055</name>
</gene>
<evidence type="ECO:0000256" key="4">
    <source>
        <dbReference type="ARBA" id="ARBA00022475"/>
    </source>
</evidence>
<keyword evidence="4" id="KW-0472">Membrane</keyword>
<protein>
    <recommendedName>
        <fullName evidence="3">Lectin-like protein BA14k</fullName>
    </recommendedName>
</protein>
<dbReference type="AlphaFoldDB" id="A0A6H0DYJ5"/>
<reference evidence="8" key="1">
    <citation type="submission" date="2020-04" db="EMBL/GenBank/DDBJ databases">
        <title>Nitratireductor sp. nov. isolated from mangrove soil.</title>
        <authorList>
            <person name="Ye Y."/>
        </authorList>
    </citation>
    <scope>NUCLEOTIDE SEQUENCE</scope>
    <source>
        <strain evidence="8">SY7</strain>
    </source>
</reference>
<dbReference type="InterPro" id="IPR012413">
    <property type="entry name" value="BA14K"/>
</dbReference>
<comment type="similarity">
    <text evidence="2">Belongs to the BA14k family.</text>
</comment>
<evidence type="ECO:0000256" key="7">
    <source>
        <dbReference type="SAM" id="MobiDB-lite"/>
    </source>
</evidence>
<feature type="region of interest" description="Disordered" evidence="7">
    <location>
        <begin position="68"/>
        <end position="117"/>
    </location>
</feature>
<keyword evidence="4" id="KW-1003">Cell membrane</keyword>
<name>A0A6H0DYJ5_9HYPH</name>
<evidence type="ECO:0000313" key="9">
    <source>
        <dbReference type="Proteomes" id="UP000321389"/>
    </source>
</evidence>
<dbReference type="Proteomes" id="UP000321389">
    <property type="component" value="Chromosome"/>
</dbReference>
<keyword evidence="5" id="KW-0430">Lectin</keyword>
<feature type="compositionally biased region" description="Basic and acidic residues" evidence="7">
    <location>
        <begin position="104"/>
        <end position="116"/>
    </location>
</feature>
<evidence type="ECO:0000256" key="1">
    <source>
        <dbReference type="ARBA" id="ARBA00004167"/>
    </source>
</evidence>
<dbReference type="RefSeq" id="WP_167813044.1">
    <property type="nucleotide sequence ID" value="NZ_CP042301.2"/>
</dbReference>
<sequence>MKPLLAFIGGFVAALGIFGSGVFAAIVFLNAEPVPAQSKGQNMAELWSSVPRPVQKAAQSFERVAGKAMANEVTDTEERHASVRDERHAPPVQETVDPMTTAAVRRDATEQREASPRRVKAAAAHVAWCSHRYRSYRPEDDSYTPYSGGRQRCVSPYSDVLFADDGAGEEAPKLQYVVRVDQARHGKLVPATGPIELSAEHIRSCFSRYRSYRPEDNSYQPFGGGPRQQCL</sequence>
<organism evidence="8 9">
    <name type="scientific">Nitratireductor mangrovi</name>
    <dbReference type="NCBI Taxonomy" id="2599600"/>
    <lineage>
        <taxon>Bacteria</taxon>
        <taxon>Pseudomonadati</taxon>
        <taxon>Pseudomonadota</taxon>
        <taxon>Alphaproteobacteria</taxon>
        <taxon>Hyphomicrobiales</taxon>
        <taxon>Phyllobacteriaceae</taxon>
        <taxon>Nitratireductor</taxon>
    </lineage>
</organism>
<comment type="subcellular location">
    <subcellularLocation>
        <location evidence="1">Membrane</location>
        <topology evidence="1">Single-pass membrane protein</topology>
    </subcellularLocation>
</comment>